<evidence type="ECO:0000313" key="2">
    <source>
        <dbReference type="EMBL" id="BDR56874.1"/>
    </source>
</evidence>
<dbReference type="Proteomes" id="UP001321804">
    <property type="component" value="Chromosome"/>
</dbReference>
<dbReference type="KEGG" id="xak:KIMC2_14360"/>
<proteinExistence type="predicted"/>
<reference evidence="2 3" key="1">
    <citation type="journal article" date="2023" name="Microbiol. Spectr.">
        <title>Symbiosis of Carpenter Bees with Uncharacterized Lactic Acid Bacteria Showing NAD Auxotrophy.</title>
        <authorList>
            <person name="Kawasaki S."/>
            <person name="Ozawa K."/>
            <person name="Mori T."/>
            <person name="Yamamoto A."/>
            <person name="Ito M."/>
            <person name="Ohkuma M."/>
            <person name="Sakamoto M."/>
            <person name="Matsutani M."/>
        </authorList>
    </citation>
    <scope>NUCLEOTIDE SEQUENCE [LARGE SCALE GENOMIC DNA]</scope>
    <source>
        <strain evidence="2 3">KimC2</strain>
    </source>
</reference>
<gene>
    <name evidence="2" type="ORF">KIMC2_14360</name>
</gene>
<accession>A0AAU9CZQ1</accession>
<dbReference type="Gene3D" id="1.10.530.10">
    <property type="match status" value="1"/>
</dbReference>
<dbReference type="InterPro" id="IPR023346">
    <property type="entry name" value="Lysozyme-like_dom_sf"/>
</dbReference>
<evidence type="ECO:0000313" key="3">
    <source>
        <dbReference type="Proteomes" id="UP001321804"/>
    </source>
</evidence>
<sequence length="313" mass="33530">MTKFLKDPLGNVTKMISNAVSGMFDSLGSFGELAHGMIDKMLQPVADWFKSHLAPLKKKHDDEEKEKASTNAPTAGIAMGAEYWRPFVLQALQMNGLSESLAGVVLSQISTESGGNPHAINLWDSNALAGHPSKGLMQTIDSTFNAYAFPGHHDIWNGFDNILAALNYAKQRYGSNLAFLGHGHGYANGGIASTPSIFGEAGPEMAIPLDSLKSSRGYELLGRTMSIFASRDGLNKSASTDDSSLGDKLDTVITLLKQILLNDPAQTIDALAGKIDITTQVNLDGNKLARGISQPMQKILAKTMGQQKRGLNV</sequence>
<evidence type="ECO:0000259" key="1">
    <source>
        <dbReference type="Pfam" id="PF01464"/>
    </source>
</evidence>
<dbReference type="EMBL" id="AP026801">
    <property type="protein sequence ID" value="BDR56874.1"/>
    <property type="molecule type" value="Genomic_DNA"/>
</dbReference>
<name>A0AAU9CZQ1_9LACO</name>
<dbReference type="AlphaFoldDB" id="A0AAU9CZQ1"/>
<dbReference type="InterPro" id="IPR008258">
    <property type="entry name" value="Transglycosylase_SLT_dom_1"/>
</dbReference>
<dbReference type="CDD" id="cd13402">
    <property type="entry name" value="LT_TF-like"/>
    <property type="match status" value="1"/>
</dbReference>
<feature type="domain" description="Transglycosylase SLT" evidence="1">
    <location>
        <begin position="91"/>
        <end position="175"/>
    </location>
</feature>
<dbReference type="Pfam" id="PF01464">
    <property type="entry name" value="SLT"/>
    <property type="match status" value="1"/>
</dbReference>
<organism evidence="2 3">
    <name type="scientific">Xylocopilactobacillus apis</name>
    <dbReference type="NCBI Taxonomy" id="2932183"/>
    <lineage>
        <taxon>Bacteria</taxon>
        <taxon>Bacillati</taxon>
        <taxon>Bacillota</taxon>
        <taxon>Bacilli</taxon>
        <taxon>Lactobacillales</taxon>
        <taxon>Lactobacillaceae</taxon>
        <taxon>Xylocopilactobacillus</taxon>
    </lineage>
</organism>
<dbReference type="RefSeq" id="WP_317695438.1">
    <property type="nucleotide sequence ID" value="NZ_AP026801.1"/>
</dbReference>
<dbReference type="SUPFAM" id="SSF53955">
    <property type="entry name" value="Lysozyme-like"/>
    <property type="match status" value="1"/>
</dbReference>
<keyword evidence="3" id="KW-1185">Reference proteome</keyword>
<protein>
    <recommendedName>
        <fullName evidence="1">Transglycosylase SLT domain-containing protein</fullName>
    </recommendedName>
</protein>